<proteinExistence type="predicted"/>
<evidence type="ECO:0000313" key="2">
    <source>
        <dbReference type="Proteomes" id="UP000024635"/>
    </source>
</evidence>
<dbReference type="OrthoDB" id="5901809at2759"/>
<evidence type="ECO:0000313" key="1">
    <source>
        <dbReference type="EMBL" id="EYC40058.1"/>
    </source>
</evidence>
<comment type="caution">
    <text evidence="1">The sequence shown here is derived from an EMBL/GenBank/DDBJ whole genome shotgun (WGS) entry which is preliminary data.</text>
</comment>
<reference evidence="2" key="1">
    <citation type="journal article" date="2015" name="Nat. Genet.">
        <title>The genome and transcriptome of the zoonotic hookworm Ancylostoma ceylanicum identify infection-specific gene families.</title>
        <authorList>
            <person name="Schwarz E.M."/>
            <person name="Hu Y."/>
            <person name="Antoshechkin I."/>
            <person name="Miller M.M."/>
            <person name="Sternberg P.W."/>
            <person name="Aroian R.V."/>
        </authorList>
    </citation>
    <scope>NUCLEOTIDE SEQUENCE</scope>
    <source>
        <strain evidence="2">HY135</strain>
    </source>
</reference>
<accession>A0A016WM46</accession>
<sequence length="159" mass="18160">MLLYFSGTQCQLEAQRMAFFENLCTIGIDFIESIYFLRPTTRQIACTSRMVKGPTQTLPYRIIVDFVIDTIRAGGATLFDEEDEIERSRTEKGIVHCIQVAPKVYRKLQMHADSGWDRDAALLGRDVGAQRAERPREEPNEREQARVGQQSYCIAVLLV</sequence>
<dbReference type="EMBL" id="JARK01000231">
    <property type="protein sequence ID" value="EYC40058.1"/>
    <property type="molecule type" value="Genomic_DNA"/>
</dbReference>
<organism evidence="1 2">
    <name type="scientific">Ancylostoma ceylanicum</name>
    <dbReference type="NCBI Taxonomy" id="53326"/>
    <lineage>
        <taxon>Eukaryota</taxon>
        <taxon>Metazoa</taxon>
        <taxon>Ecdysozoa</taxon>
        <taxon>Nematoda</taxon>
        <taxon>Chromadorea</taxon>
        <taxon>Rhabditida</taxon>
        <taxon>Rhabditina</taxon>
        <taxon>Rhabditomorpha</taxon>
        <taxon>Strongyloidea</taxon>
        <taxon>Ancylostomatidae</taxon>
        <taxon>Ancylostomatinae</taxon>
        <taxon>Ancylostoma</taxon>
    </lineage>
</organism>
<dbReference type="AlphaFoldDB" id="A0A016WM46"/>
<gene>
    <name evidence="1" type="primary">Acey_s0631.g864</name>
    <name evidence="1" type="ORF">Y032_0631g864</name>
</gene>
<keyword evidence="2" id="KW-1185">Reference proteome</keyword>
<protein>
    <submittedName>
        <fullName evidence="1">Uncharacterized protein</fullName>
    </submittedName>
</protein>
<name>A0A016WM46_9BILA</name>
<dbReference type="Proteomes" id="UP000024635">
    <property type="component" value="Unassembled WGS sequence"/>
</dbReference>